<dbReference type="RefSeq" id="WP_163490622.1">
    <property type="nucleotide sequence ID" value="NZ_JACVEL010000001.1"/>
</dbReference>
<dbReference type="EMBL" id="JACVEL010000001">
    <property type="protein sequence ID" value="MBC9811429.1"/>
    <property type="molecule type" value="Genomic_DNA"/>
</dbReference>
<keyword evidence="1 2" id="KW-0732">Signal</keyword>
<feature type="chain" id="PRO_5035164195" evidence="2">
    <location>
        <begin position="20"/>
        <end position="347"/>
    </location>
</feature>
<dbReference type="Pfam" id="PF00932">
    <property type="entry name" value="LTD"/>
    <property type="match status" value="1"/>
</dbReference>
<dbReference type="PROSITE" id="PS51841">
    <property type="entry name" value="LTD"/>
    <property type="match status" value="1"/>
</dbReference>
<gene>
    <name evidence="4" type="ORF">H9Y05_02970</name>
</gene>
<proteinExistence type="predicted"/>
<feature type="domain" description="LTD" evidence="3">
    <location>
        <begin position="9"/>
        <end position="193"/>
    </location>
</feature>
<protein>
    <submittedName>
        <fullName evidence="4">T9SS type A sorting domain-containing protein</fullName>
    </submittedName>
</protein>
<evidence type="ECO:0000313" key="5">
    <source>
        <dbReference type="Proteomes" id="UP000652681"/>
    </source>
</evidence>
<name>A0A8J6PHA6_9FLAO</name>
<keyword evidence="5" id="KW-1185">Reference proteome</keyword>
<reference evidence="4" key="1">
    <citation type="submission" date="2020-09" db="EMBL/GenBank/DDBJ databases">
        <title>Taishania pollutisoli gen. nov., sp. nov., Isolated from Tetrabromobisphenol A-Contaminated Soil.</title>
        <authorList>
            <person name="Chen Q."/>
        </authorList>
    </citation>
    <scope>NUCLEOTIDE SEQUENCE</scope>
    <source>
        <strain evidence="4">CZZ-1</strain>
    </source>
</reference>
<dbReference type="InterPro" id="IPR026444">
    <property type="entry name" value="Secre_tail"/>
</dbReference>
<dbReference type="InterPro" id="IPR001322">
    <property type="entry name" value="Lamin_tail_dom"/>
</dbReference>
<evidence type="ECO:0000259" key="3">
    <source>
        <dbReference type="PROSITE" id="PS51841"/>
    </source>
</evidence>
<sequence length="347" mass="37745">MKKVILSLSCFAVMASAFAQDCTKIFISEYVEGWGNNKALEIYNPTDQPVNLSEYFVARVRDGLGLSSLTAQNCVQLTGVLQPHSTHVGVLDKRNPAGTGQEAPIWDSLEVKADAFYSAVYNNNNTWYWNGNDAVALFKGNASTPLSTSNVLYDIMGKHNQQTAVGWSTVSPYDGTAGGANDIIVTEDHSLIRKPGIKRGLTIQEAAAVGYIFNPLEQWDSIPAVVNRLDENGNPILNNQGNNVVDGNWSTLRWHACECDPASLGVDAMNLDEIKLYPNPTTGAFTISGLDKVATIEVYNSLGQEVTTIRNNTQTSVSFDLTEKTGIYMVTVTDHSGRSATQKVIVK</sequence>
<dbReference type="Pfam" id="PF18962">
    <property type="entry name" value="Por_Secre_tail"/>
    <property type="match status" value="1"/>
</dbReference>
<dbReference type="Proteomes" id="UP000652681">
    <property type="component" value="Unassembled WGS sequence"/>
</dbReference>
<dbReference type="NCBIfam" id="TIGR04183">
    <property type="entry name" value="Por_Secre_tail"/>
    <property type="match status" value="1"/>
</dbReference>
<organism evidence="4 5">
    <name type="scientific">Taishania pollutisoli</name>
    <dbReference type="NCBI Taxonomy" id="2766479"/>
    <lineage>
        <taxon>Bacteria</taxon>
        <taxon>Pseudomonadati</taxon>
        <taxon>Bacteroidota</taxon>
        <taxon>Flavobacteriia</taxon>
        <taxon>Flavobacteriales</taxon>
        <taxon>Crocinitomicaceae</taxon>
        <taxon>Taishania</taxon>
    </lineage>
</organism>
<evidence type="ECO:0000256" key="1">
    <source>
        <dbReference type="ARBA" id="ARBA00022729"/>
    </source>
</evidence>
<accession>A0A8J6PHA6</accession>
<evidence type="ECO:0000256" key="2">
    <source>
        <dbReference type="SAM" id="SignalP"/>
    </source>
</evidence>
<feature type="signal peptide" evidence="2">
    <location>
        <begin position="1"/>
        <end position="19"/>
    </location>
</feature>
<dbReference type="AlphaFoldDB" id="A0A8J6PHA6"/>
<evidence type="ECO:0000313" key="4">
    <source>
        <dbReference type="EMBL" id="MBC9811429.1"/>
    </source>
</evidence>
<comment type="caution">
    <text evidence="4">The sequence shown here is derived from an EMBL/GenBank/DDBJ whole genome shotgun (WGS) entry which is preliminary data.</text>
</comment>